<accession>A0A6A5KQ95</accession>
<gene>
    <name evidence="2" type="ORF">BDW02DRAFT_31446</name>
</gene>
<protein>
    <submittedName>
        <fullName evidence="2">Uncharacterized protein</fullName>
    </submittedName>
</protein>
<dbReference type="EMBL" id="ML975254">
    <property type="protein sequence ID" value="KAF1838162.1"/>
    <property type="molecule type" value="Genomic_DNA"/>
</dbReference>
<reference evidence="2" key="1">
    <citation type="submission" date="2020-01" db="EMBL/GenBank/DDBJ databases">
        <authorList>
            <consortium name="DOE Joint Genome Institute"/>
            <person name="Haridas S."/>
            <person name="Albert R."/>
            <person name="Binder M."/>
            <person name="Bloem J."/>
            <person name="Labutti K."/>
            <person name="Salamov A."/>
            <person name="Andreopoulos B."/>
            <person name="Baker S.E."/>
            <person name="Barry K."/>
            <person name="Bills G."/>
            <person name="Bluhm B.H."/>
            <person name="Cannon C."/>
            <person name="Castanera R."/>
            <person name="Culley D.E."/>
            <person name="Daum C."/>
            <person name="Ezra D."/>
            <person name="Gonzalez J.B."/>
            <person name="Henrissat B."/>
            <person name="Kuo A."/>
            <person name="Liang C."/>
            <person name="Lipzen A."/>
            <person name="Lutzoni F."/>
            <person name="Magnuson J."/>
            <person name="Mondo S."/>
            <person name="Nolan M."/>
            <person name="Ohm R."/>
            <person name="Pangilinan J."/>
            <person name="Park H.-J."/>
            <person name="Ramirez L."/>
            <person name="Alfaro M."/>
            <person name="Sun H."/>
            <person name="Tritt A."/>
            <person name="Yoshinaga Y."/>
            <person name="Zwiers L.-H."/>
            <person name="Turgeon B.G."/>
            <person name="Goodwin S.B."/>
            <person name="Spatafora J.W."/>
            <person name="Crous P.W."/>
            <person name="Grigoriev I.V."/>
        </authorList>
    </citation>
    <scope>NUCLEOTIDE SEQUENCE</scope>
    <source>
        <strain evidence="2">P77</strain>
    </source>
</reference>
<dbReference type="OrthoDB" id="3694969at2759"/>
<evidence type="ECO:0000313" key="3">
    <source>
        <dbReference type="Proteomes" id="UP000800040"/>
    </source>
</evidence>
<feature type="compositionally biased region" description="Polar residues" evidence="1">
    <location>
        <begin position="68"/>
        <end position="83"/>
    </location>
</feature>
<organism evidence="2 3">
    <name type="scientific">Decorospora gaudefroyi</name>
    <dbReference type="NCBI Taxonomy" id="184978"/>
    <lineage>
        <taxon>Eukaryota</taxon>
        <taxon>Fungi</taxon>
        <taxon>Dikarya</taxon>
        <taxon>Ascomycota</taxon>
        <taxon>Pezizomycotina</taxon>
        <taxon>Dothideomycetes</taxon>
        <taxon>Pleosporomycetidae</taxon>
        <taxon>Pleosporales</taxon>
        <taxon>Pleosporineae</taxon>
        <taxon>Pleosporaceae</taxon>
        <taxon>Decorospora</taxon>
    </lineage>
</organism>
<keyword evidence="3" id="KW-1185">Reference proteome</keyword>
<evidence type="ECO:0000313" key="2">
    <source>
        <dbReference type="EMBL" id="KAF1838162.1"/>
    </source>
</evidence>
<name>A0A6A5KQ95_9PLEO</name>
<sequence length="279" mass="30185">MTNPTYFNGSGNMHDLLNGQSFEFGMDNPNRFQLGFPHRSSRRNASTTTAQRHDSLFECSPTVASRPPDSQHQAEAQPYTNMQPAPHSPNGHPHRPVNSMSRSTSQYSSTSASRGQQSSSLHRSSRGSFGGNLPVSAADMARSYSNASTGHHAAHQPFAAQPPLDTIECHTRQPPVLSSTCSLSLGYGTTANRTMDQFYFDFEDVMGEGLAGGGDVGGGRTFDQVIFPNDFSPGHILEMEPTAGNPLVLQKYTSASTKFRPQIHKSEGASVIGFRMGCQ</sequence>
<dbReference type="Proteomes" id="UP000800040">
    <property type="component" value="Unassembled WGS sequence"/>
</dbReference>
<dbReference type="AlphaFoldDB" id="A0A6A5KQ95"/>
<feature type="region of interest" description="Disordered" evidence="1">
    <location>
        <begin position="33"/>
        <end position="134"/>
    </location>
</feature>
<feature type="compositionally biased region" description="Low complexity" evidence="1">
    <location>
        <begin position="99"/>
        <end position="122"/>
    </location>
</feature>
<evidence type="ECO:0000256" key="1">
    <source>
        <dbReference type="SAM" id="MobiDB-lite"/>
    </source>
</evidence>
<proteinExistence type="predicted"/>